<name>A0ABV0PDC2_9TELE</name>
<feature type="compositionally biased region" description="Basic and acidic residues" evidence="1">
    <location>
        <begin position="244"/>
        <end position="264"/>
    </location>
</feature>
<organism evidence="3 4">
    <name type="scientific">Goodea atripinnis</name>
    <dbReference type="NCBI Taxonomy" id="208336"/>
    <lineage>
        <taxon>Eukaryota</taxon>
        <taxon>Metazoa</taxon>
        <taxon>Chordata</taxon>
        <taxon>Craniata</taxon>
        <taxon>Vertebrata</taxon>
        <taxon>Euteleostomi</taxon>
        <taxon>Actinopterygii</taxon>
        <taxon>Neopterygii</taxon>
        <taxon>Teleostei</taxon>
        <taxon>Neoteleostei</taxon>
        <taxon>Acanthomorphata</taxon>
        <taxon>Ovalentaria</taxon>
        <taxon>Atherinomorphae</taxon>
        <taxon>Cyprinodontiformes</taxon>
        <taxon>Goodeidae</taxon>
        <taxon>Goodea</taxon>
    </lineage>
</organism>
<evidence type="ECO:0000256" key="1">
    <source>
        <dbReference type="SAM" id="MobiDB-lite"/>
    </source>
</evidence>
<feature type="region of interest" description="Disordered" evidence="1">
    <location>
        <begin position="244"/>
        <end position="428"/>
    </location>
</feature>
<evidence type="ECO:0000313" key="4">
    <source>
        <dbReference type="Proteomes" id="UP001476798"/>
    </source>
</evidence>
<proteinExistence type="predicted"/>
<feature type="compositionally biased region" description="Basic and acidic residues" evidence="1">
    <location>
        <begin position="411"/>
        <end position="428"/>
    </location>
</feature>
<evidence type="ECO:0000256" key="2">
    <source>
        <dbReference type="SAM" id="SignalP"/>
    </source>
</evidence>
<feature type="compositionally biased region" description="Basic and acidic residues" evidence="1">
    <location>
        <begin position="313"/>
        <end position="337"/>
    </location>
</feature>
<protein>
    <submittedName>
        <fullName evidence="3">Uncharacterized protein</fullName>
    </submittedName>
</protein>
<feature type="chain" id="PRO_5045924066" evidence="2">
    <location>
        <begin position="26"/>
        <end position="428"/>
    </location>
</feature>
<feature type="compositionally biased region" description="Basic and acidic residues" evidence="1">
    <location>
        <begin position="381"/>
        <end position="402"/>
    </location>
</feature>
<accession>A0ABV0PDC2</accession>
<keyword evidence="4" id="KW-1185">Reference proteome</keyword>
<reference evidence="3 4" key="1">
    <citation type="submission" date="2021-06" db="EMBL/GenBank/DDBJ databases">
        <authorList>
            <person name="Palmer J.M."/>
        </authorList>
    </citation>
    <scope>NUCLEOTIDE SEQUENCE [LARGE SCALE GENOMIC DNA]</scope>
    <source>
        <strain evidence="3 4">GA_2019</strain>
        <tissue evidence="3">Muscle</tissue>
    </source>
</reference>
<comment type="caution">
    <text evidence="3">The sequence shown here is derived from an EMBL/GenBank/DDBJ whole genome shotgun (WGS) entry which is preliminary data.</text>
</comment>
<evidence type="ECO:0000313" key="3">
    <source>
        <dbReference type="EMBL" id="MEQ2181402.1"/>
    </source>
</evidence>
<dbReference type="EMBL" id="JAHRIO010070656">
    <property type="protein sequence ID" value="MEQ2181402.1"/>
    <property type="molecule type" value="Genomic_DNA"/>
</dbReference>
<sequence>MFLLKQIVTILKMPMVLVVHGGAWAIPDELAPASVDGVKAAARHGSSKPRDRSIVACLELCGSGDAKRFCERKLLGAAVLECNLTRVGNVIAARQSDKDPMFGSASTQFNLLENEDPAFQIAGSANHRSDRQPRMSKNTLIRGRPGRRHSKWLSKSFLIEKGVKGAQQKKELTLGGRININDLDSGLWLNPTVVLRRLTVTIGGFKIELLPGPSYTQSLDTVREMEEEDQMYVCIKCCEEESKKVDPEASTEAKPEALEAQDHKTPHKPRPGSSQPLASGGVRPVRKDNTSEALPPHPESLSEPTSHTLSGARDQKHLNERYTDPWERQRNIEDKDHHGRHSYHKDSYHDKKNRHHDREREKRYGHSDDDKYKERSKHHGHSDDRHSERRKERHHSNEYSSHHKDRHRHRRDSDYENGRRSSKDSYSS</sequence>
<keyword evidence="2" id="KW-0732">Signal</keyword>
<dbReference type="Proteomes" id="UP001476798">
    <property type="component" value="Unassembled WGS sequence"/>
</dbReference>
<feature type="compositionally biased region" description="Basic and acidic residues" evidence="1">
    <location>
        <begin position="344"/>
        <end position="373"/>
    </location>
</feature>
<feature type="signal peptide" evidence="2">
    <location>
        <begin position="1"/>
        <end position="25"/>
    </location>
</feature>
<gene>
    <name evidence="3" type="ORF">GOODEAATRI_011308</name>
</gene>